<dbReference type="InterPro" id="IPR036291">
    <property type="entry name" value="NAD(P)-bd_dom_sf"/>
</dbReference>
<organism evidence="2 3">
    <name type="scientific">Catellatospora aurea</name>
    <dbReference type="NCBI Taxonomy" id="1337874"/>
    <lineage>
        <taxon>Bacteria</taxon>
        <taxon>Bacillati</taxon>
        <taxon>Actinomycetota</taxon>
        <taxon>Actinomycetes</taxon>
        <taxon>Micromonosporales</taxon>
        <taxon>Micromonosporaceae</taxon>
        <taxon>Catellatospora</taxon>
    </lineage>
</organism>
<sequence length="150" mass="15482">MSADRGGDGPNAAHHATEQAIAGTALRADLAEAAANALTDDAHLGHGYDLTGPVWTYPQLAVTLGDIAGREVQYHEAAEPIPGPMGFLMGLARSGALERQTGDLARLLGRPPARDAAAGRGSGTRRNRRIAAVIRANEGDVGRATPSDRG</sequence>
<feature type="compositionally biased region" description="Basic and acidic residues" evidence="1">
    <location>
        <begin position="137"/>
        <end position="150"/>
    </location>
</feature>
<dbReference type="EMBL" id="JBHTAC010000004">
    <property type="protein sequence ID" value="MFC7241929.1"/>
    <property type="molecule type" value="Genomic_DNA"/>
</dbReference>
<comment type="caution">
    <text evidence="2">The sequence shown here is derived from an EMBL/GenBank/DDBJ whole genome shotgun (WGS) entry which is preliminary data.</text>
</comment>
<dbReference type="SUPFAM" id="SSF51735">
    <property type="entry name" value="NAD(P)-binding Rossmann-fold domains"/>
    <property type="match status" value="1"/>
</dbReference>
<dbReference type="Gene3D" id="3.90.25.10">
    <property type="entry name" value="UDP-galactose 4-epimerase, domain 1"/>
    <property type="match status" value="1"/>
</dbReference>
<dbReference type="Proteomes" id="UP001596392">
    <property type="component" value="Unassembled WGS sequence"/>
</dbReference>
<evidence type="ECO:0000313" key="2">
    <source>
        <dbReference type="EMBL" id="MFC7241929.1"/>
    </source>
</evidence>
<name>A0ABW2GSQ3_9ACTN</name>
<reference evidence="3" key="1">
    <citation type="journal article" date="2019" name="Int. J. Syst. Evol. Microbiol.">
        <title>The Global Catalogue of Microorganisms (GCM) 10K type strain sequencing project: providing services to taxonomists for standard genome sequencing and annotation.</title>
        <authorList>
            <consortium name="The Broad Institute Genomics Platform"/>
            <consortium name="The Broad Institute Genome Sequencing Center for Infectious Disease"/>
            <person name="Wu L."/>
            <person name="Ma J."/>
        </authorList>
    </citation>
    <scope>NUCLEOTIDE SEQUENCE [LARGE SCALE GENOMIC DNA]</scope>
    <source>
        <strain evidence="3">CGMCC 1.9106</strain>
    </source>
</reference>
<evidence type="ECO:0000313" key="3">
    <source>
        <dbReference type="Proteomes" id="UP001596392"/>
    </source>
</evidence>
<gene>
    <name evidence="2" type="ORF">ACFQO7_05490</name>
</gene>
<dbReference type="RefSeq" id="WP_376805369.1">
    <property type="nucleotide sequence ID" value="NZ_JBHTAC010000004.1"/>
</dbReference>
<accession>A0ABW2GSQ3</accession>
<feature type="region of interest" description="Disordered" evidence="1">
    <location>
        <begin position="108"/>
        <end position="150"/>
    </location>
</feature>
<dbReference type="Gene3D" id="3.40.50.720">
    <property type="entry name" value="NAD(P)-binding Rossmann-like Domain"/>
    <property type="match status" value="1"/>
</dbReference>
<evidence type="ECO:0000256" key="1">
    <source>
        <dbReference type="SAM" id="MobiDB-lite"/>
    </source>
</evidence>
<proteinExistence type="predicted"/>
<keyword evidence="3" id="KW-1185">Reference proteome</keyword>
<feature type="compositionally biased region" description="Low complexity" evidence="1">
    <location>
        <begin position="108"/>
        <end position="119"/>
    </location>
</feature>
<protein>
    <submittedName>
        <fullName evidence="2">Uncharacterized protein</fullName>
    </submittedName>
</protein>